<dbReference type="SUPFAM" id="SSF53697">
    <property type="entry name" value="SIS domain"/>
    <property type="match status" value="1"/>
</dbReference>
<gene>
    <name evidence="2" type="ORF">COLSTE_01018</name>
</gene>
<dbReference type="Proteomes" id="UP000003560">
    <property type="component" value="Unassembled WGS sequence"/>
</dbReference>
<dbReference type="GeneID" id="98002022"/>
<sequence>MQWSYEVECSKVFNHGKSVINQIQDTQQASIIAAAKLVADSFMNQKSFFVSGSGHSHTVAEEFYGRAGGLAFVKPILTGELTLTEHPTKSSYIERLSGYASILADLYRIAEGDVVLIASNSGRNAYPVELALKAKERGASVVAITSRAHSDATTSRDPSGKHLLDVADVVIDNCGVPGDACMEIEGVRTAMCPTSSMANAFIVQAISVLSAQLIVEAGGEPPVFVSLNSQGTEHVNDELFSMYTRLY</sequence>
<dbReference type="HOGENOM" id="CLU_089975_0_0_11"/>
<dbReference type="PANTHER" id="PTHR30390">
    <property type="entry name" value="SEDOHEPTULOSE 7-PHOSPHATE ISOMERASE / DNAA INITIATOR-ASSOCIATING FACTOR FOR REPLICATION INITIATION"/>
    <property type="match status" value="1"/>
</dbReference>
<dbReference type="InterPro" id="IPR001347">
    <property type="entry name" value="SIS_dom"/>
</dbReference>
<keyword evidence="3" id="KW-1185">Reference proteome</keyword>
<dbReference type="GO" id="GO:1901135">
    <property type="term" value="P:carbohydrate derivative metabolic process"/>
    <property type="evidence" value="ECO:0007669"/>
    <property type="project" value="InterPro"/>
</dbReference>
<accession>B6GAC3</accession>
<dbReference type="Pfam" id="PF13580">
    <property type="entry name" value="SIS_2"/>
    <property type="match status" value="1"/>
</dbReference>
<dbReference type="NCBIfam" id="NF002805">
    <property type="entry name" value="PRK02947.1"/>
    <property type="match status" value="1"/>
</dbReference>
<protein>
    <recommendedName>
        <fullName evidence="1">SIS domain-containing protein</fullName>
    </recommendedName>
</protein>
<dbReference type="Gene3D" id="3.40.50.10490">
    <property type="entry name" value="Glucose-6-phosphate isomerase like protein, domain 1"/>
    <property type="match status" value="1"/>
</dbReference>
<dbReference type="InterPro" id="IPR035472">
    <property type="entry name" value="RpiR-like_SIS"/>
</dbReference>
<dbReference type="PROSITE" id="PS51464">
    <property type="entry name" value="SIS"/>
    <property type="match status" value="1"/>
</dbReference>
<proteinExistence type="predicted"/>
<dbReference type="eggNOG" id="COG4821">
    <property type="taxonomic scope" value="Bacteria"/>
</dbReference>
<feature type="domain" description="SIS" evidence="1">
    <location>
        <begin position="38"/>
        <end position="224"/>
    </location>
</feature>
<dbReference type="CDD" id="cd05013">
    <property type="entry name" value="SIS_RpiR"/>
    <property type="match status" value="1"/>
</dbReference>
<dbReference type="PANTHER" id="PTHR30390:SF7">
    <property type="entry name" value="PHOSPHOHEPTOSE ISOMERASE"/>
    <property type="match status" value="1"/>
</dbReference>
<dbReference type="EMBL" id="ABXJ01000059">
    <property type="protein sequence ID" value="EEA90736.1"/>
    <property type="molecule type" value="Genomic_DNA"/>
</dbReference>
<evidence type="ECO:0000313" key="3">
    <source>
        <dbReference type="Proteomes" id="UP000003560"/>
    </source>
</evidence>
<evidence type="ECO:0000259" key="1">
    <source>
        <dbReference type="PROSITE" id="PS51464"/>
    </source>
</evidence>
<organism evidence="2 3">
    <name type="scientific">Collinsella stercoris DSM 13279</name>
    <dbReference type="NCBI Taxonomy" id="445975"/>
    <lineage>
        <taxon>Bacteria</taxon>
        <taxon>Bacillati</taxon>
        <taxon>Actinomycetota</taxon>
        <taxon>Coriobacteriia</taxon>
        <taxon>Coriobacteriales</taxon>
        <taxon>Coriobacteriaceae</taxon>
        <taxon>Collinsella</taxon>
    </lineage>
</organism>
<dbReference type="OrthoDB" id="9805185at2"/>
<dbReference type="InterPro" id="IPR046348">
    <property type="entry name" value="SIS_dom_sf"/>
</dbReference>
<dbReference type="InterPro" id="IPR050099">
    <property type="entry name" value="SIS_GmhA/DiaA_subfam"/>
</dbReference>
<dbReference type="STRING" id="445975.COLSTE_01018"/>
<name>B6GAC3_9ACTN</name>
<comment type="caution">
    <text evidence="2">The sequence shown here is derived from an EMBL/GenBank/DDBJ whole genome shotgun (WGS) entry which is preliminary data.</text>
</comment>
<dbReference type="RefSeq" id="WP_006720676.1">
    <property type="nucleotide sequence ID" value="NZ_CP085935.1"/>
</dbReference>
<evidence type="ECO:0000313" key="2">
    <source>
        <dbReference type="EMBL" id="EEA90736.1"/>
    </source>
</evidence>
<dbReference type="AlphaFoldDB" id="B6GAC3"/>
<reference evidence="2 3" key="2">
    <citation type="submission" date="2008-10" db="EMBL/GenBank/DDBJ databases">
        <authorList>
            <person name="Fulton L."/>
            <person name="Clifton S."/>
            <person name="Fulton B."/>
            <person name="Xu J."/>
            <person name="Minx P."/>
            <person name="Pepin K.H."/>
            <person name="Johnson M."/>
            <person name="Thiruvilangam P."/>
            <person name="Bhonagiri V."/>
            <person name="Nash W.E."/>
            <person name="Mardis E.R."/>
            <person name="Wilson R.K."/>
        </authorList>
    </citation>
    <scope>NUCLEOTIDE SEQUENCE [LARGE SCALE GENOMIC DNA]</scope>
    <source>
        <strain evidence="2 3">DSM 13279</strain>
    </source>
</reference>
<reference evidence="2 3" key="1">
    <citation type="submission" date="2008-10" db="EMBL/GenBank/DDBJ databases">
        <title>Draft genome sequence of Collinsella stercoris (DSM 13279).</title>
        <authorList>
            <person name="Sudarsanam P."/>
            <person name="Ley R."/>
            <person name="Guruge J."/>
            <person name="Turnbaugh P.J."/>
            <person name="Mahowald M."/>
            <person name="Liep D."/>
            <person name="Gordon J."/>
        </authorList>
    </citation>
    <scope>NUCLEOTIDE SEQUENCE [LARGE SCALE GENOMIC DNA]</scope>
    <source>
        <strain evidence="2 3">DSM 13279</strain>
    </source>
</reference>
<dbReference type="GO" id="GO:0097367">
    <property type="term" value="F:carbohydrate derivative binding"/>
    <property type="evidence" value="ECO:0007669"/>
    <property type="project" value="InterPro"/>
</dbReference>